<comment type="caution">
    <text evidence="2">The sequence shown here is derived from an EMBL/GenBank/DDBJ whole genome shotgun (WGS) entry which is preliminary data.</text>
</comment>
<keyword evidence="1" id="KW-1133">Transmembrane helix</keyword>
<keyword evidence="1" id="KW-0472">Membrane</keyword>
<evidence type="ECO:0000256" key="1">
    <source>
        <dbReference type="SAM" id="Phobius"/>
    </source>
</evidence>
<dbReference type="EMBL" id="JBHUIO010000002">
    <property type="protein sequence ID" value="MFD2169146.1"/>
    <property type="molecule type" value="Genomic_DNA"/>
</dbReference>
<sequence length="142" mass="16571">MTYRYEQKGGFLFLVLAIVPVVYLLTMAQGWEEVALLTALDVLLIVLLFLKYFVKKGLRLDDEALIVERRLLSDRTYRLETIEIVYHPREKRLKAGLEIRRRGKEIELLDFVTLDNLKGVEQLRAALSSKLGDRYRDGTRDL</sequence>
<evidence type="ECO:0000313" key="2">
    <source>
        <dbReference type="EMBL" id="MFD2169146.1"/>
    </source>
</evidence>
<protein>
    <recommendedName>
        <fullName evidence="4">DUF304 domain-containing protein</fullName>
    </recommendedName>
</protein>
<proteinExistence type="predicted"/>
<feature type="transmembrane region" description="Helical" evidence="1">
    <location>
        <begin position="34"/>
        <end position="54"/>
    </location>
</feature>
<evidence type="ECO:0008006" key="4">
    <source>
        <dbReference type="Google" id="ProtNLM"/>
    </source>
</evidence>
<accession>A0ABW4ZU44</accession>
<feature type="transmembrane region" description="Helical" evidence="1">
    <location>
        <begin position="9"/>
        <end position="28"/>
    </location>
</feature>
<dbReference type="RefSeq" id="WP_386044195.1">
    <property type="nucleotide sequence ID" value="NZ_JBHUIO010000002.1"/>
</dbReference>
<evidence type="ECO:0000313" key="3">
    <source>
        <dbReference type="Proteomes" id="UP001597343"/>
    </source>
</evidence>
<dbReference type="Proteomes" id="UP001597343">
    <property type="component" value="Unassembled WGS sequence"/>
</dbReference>
<gene>
    <name evidence="2" type="ORF">ACFSOY_03820</name>
</gene>
<keyword evidence="1" id="KW-0812">Transmembrane</keyword>
<organism evidence="2 3">
    <name type="scientific">Tumebacillus lipolyticus</name>
    <dbReference type="NCBI Taxonomy" id="1280370"/>
    <lineage>
        <taxon>Bacteria</taxon>
        <taxon>Bacillati</taxon>
        <taxon>Bacillota</taxon>
        <taxon>Bacilli</taxon>
        <taxon>Bacillales</taxon>
        <taxon>Alicyclobacillaceae</taxon>
        <taxon>Tumebacillus</taxon>
    </lineage>
</organism>
<name>A0ABW4ZU44_9BACL</name>
<reference evidence="3" key="1">
    <citation type="journal article" date="2019" name="Int. J. Syst. Evol. Microbiol.">
        <title>The Global Catalogue of Microorganisms (GCM) 10K type strain sequencing project: providing services to taxonomists for standard genome sequencing and annotation.</title>
        <authorList>
            <consortium name="The Broad Institute Genomics Platform"/>
            <consortium name="The Broad Institute Genome Sequencing Center for Infectious Disease"/>
            <person name="Wu L."/>
            <person name="Ma J."/>
        </authorList>
    </citation>
    <scope>NUCLEOTIDE SEQUENCE [LARGE SCALE GENOMIC DNA]</scope>
    <source>
        <strain evidence="3">CGMCC 1.13574</strain>
    </source>
</reference>
<keyword evidence="3" id="KW-1185">Reference proteome</keyword>